<reference evidence="1" key="1">
    <citation type="journal article" date="2014" name="Int. J. Syst. Evol. Microbiol.">
        <title>Complete genome sequence of Corynebacterium casei LMG S-19264T (=DSM 44701T), isolated from a smear-ripened cheese.</title>
        <authorList>
            <consortium name="US DOE Joint Genome Institute (JGI-PGF)"/>
            <person name="Walter F."/>
            <person name="Albersmeier A."/>
            <person name="Kalinowski J."/>
            <person name="Ruckert C."/>
        </authorList>
    </citation>
    <scope>NUCLEOTIDE SEQUENCE</scope>
    <source>
        <strain evidence="1">CGMCC 1.14988</strain>
    </source>
</reference>
<dbReference type="EMBL" id="BMHA01000011">
    <property type="protein sequence ID" value="GGI08402.1"/>
    <property type="molecule type" value="Genomic_DNA"/>
</dbReference>
<accession>A0A8J3ACF0</accession>
<sequence length="68" mass="7246">MTVTRRGPGGGEVASATTDGSGWFGLVDLEPGRYQVRVEGEGVTGPRNRVVVVNARELGDVNFSVRTR</sequence>
<dbReference type="SUPFAM" id="SSF117074">
    <property type="entry name" value="Hypothetical protein PA1324"/>
    <property type="match status" value="1"/>
</dbReference>
<dbReference type="Proteomes" id="UP000650511">
    <property type="component" value="Unassembled WGS sequence"/>
</dbReference>
<evidence type="ECO:0000313" key="1">
    <source>
        <dbReference type="EMBL" id="GGI08402.1"/>
    </source>
</evidence>
<organism evidence="1 2">
    <name type="scientific">Egicoccus halophilus</name>
    <dbReference type="NCBI Taxonomy" id="1670830"/>
    <lineage>
        <taxon>Bacteria</taxon>
        <taxon>Bacillati</taxon>
        <taxon>Actinomycetota</taxon>
        <taxon>Nitriliruptoria</taxon>
        <taxon>Egicoccales</taxon>
        <taxon>Egicoccaceae</taxon>
        <taxon>Egicoccus</taxon>
    </lineage>
</organism>
<dbReference type="RefSeq" id="WP_130650139.1">
    <property type="nucleotide sequence ID" value="NZ_BMHA01000011.1"/>
</dbReference>
<dbReference type="Gene3D" id="2.60.40.10">
    <property type="entry name" value="Immunoglobulins"/>
    <property type="match status" value="1"/>
</dbReference>
<evidence type="ECO:0000313" key="2">
    <source>
        <dbReference type="Proteomes" id="UP000650511"/>
    </source>
</evidence>
<name>A0A8J3ACF0_9ACTN</name>
<evidence type="ECO:0008006" key="3">
    <source>
        <dbReference type="Google" id="ProtNLM"/>
    </source>
</evidence>
<gene>
    <name evidence="1" type="ORF">GCM10011354_28910</name>
</gene>
<dbReference type="OrthoDB" id="9773203at2"/>
<dbReference type="Pfam" id="PF13620">
    <property type="entry name" value="CarboxypepD_reg"/>
    <property type="match status" value="1"/>
</dbReference>
<dbReference type="InterPro" id="IPR013783">
    <property type="entry name" value="Ig-like_fold"/>
</dbReference>
<dbReference type="GO" id="GO:0005975">
    <property type="term" value="P:carbohydrate metabolic process"/>
    <property type="evidence" value="ECO:0007669"/>
    <property type="project" value="UniProtKB-ARBA"/>
</dbReference>
<keyword evidence="2" id="KW-1185">Reference proteome</keyword>
<reference evidence="1" key="2">
    <citation type="submission" date="2020-09" db="EMBL/GenBank/DDBJ databases">
        <authorList>
            <person name="Sun Q."/>
            <person name="Zhou Y."/>
        </authorList>
    </citation>
    <scope>NUCLEOTIDE SEQUENCE</scope>
    <source>
        <strain evidence="1">CGMCC 1.14988</strain>
    </source>
</reference>
<comment type="caution">
    <text evidence="1">The sequence shown here is derived from an EMBL/GenBank/DDBJ whole genome shotgun (WGS) entry which is preliminary data.</text>
</comment>
<proteinExistence type="predicted"/>
<protein>
    <recommendedName>
        <fullName evidence="3">Carboxypeptidase regulatory-like domain-containing protein</fullName>
    </recommendedName>
</protein>
<dbReference type="AlphaFoldDB" id="A0A8J3ACF0"/>